<name>A0ABZ1DA89_9TREE</name>
<evidence type="ECO:0000256" key="5">
    <source>
        <dbReference type="ARBA" id="ARBA00023136"/>
    </source>
</evidence>
<evidence type="ECO:0000313" key="10">
    <source>
        <dbReference type="Proteomes" id="UP001329825"/>
    </source>
</evidence>
<reference evidence="9 10" key="1">
    <citation type="submission" date="2024-01" db="EMBL/GenBank/DDBJ databases">
        <title>Comparative genomics of Cryptococcus and Kwoniella reveals pathogenesis evolution and contrasting modes of karyotype evolution via chromosome fusion or intercentromeric recombination.</title>
        <authorList>
            <person name="Coelho M.A."/>
            <person name="David-Palma M."/>
            <person name="Shea T."/>
            <person name="Bowers K."/>
            <person name="McGinley-Smith S."/>
            <person name="Mohammad A.W."/>
            <person name="Gnirke A."/>
            <person name="Yurkov A.M."/>
            <person name="Nowrousian M."/>
            <person name="Sun S."/>
            <person name="Cuomo C.A."/>
            <person name="Heitman J."/>
        </authorList>
    </citation>
    <scope>NUCLEOTIDE SEQUENCE [LARGE SCALE GENOMIC DNA]</scope>
    <source>
        <strain evidence="9">CBS 11374</strain>
    </source>
</reference>
<evidence type="ECO:0000259" key="8">
    <source>
        <dbReference type="PROSITE" id="PS50850"/>
    </source>
</evidence>
<feature type="transmembrane region" description="Helical" evidence="7">
    <location>
        <begin position="303"/>
        <end position="323"/>
    </location>
</feature>
<evidence type="ECO:0000313" key="9">
    <source>
        <dbReference type="EMBL" id="WRT70833.1"/>
    </source>
</evidence>
<accession>A0ABZ1DA89</accession>
<evidence type="ECO:0000256" key="6">
    <source>
        <dbReference type="SAM" id="MobiDB-lite"/>
    </source>
</evidence>
<evidence type="ECO:0000256" key="7">
    <source>
        <dbReference type="SAM" id="Phobius"/>
    </source>
</evidence>
<dbReference type="InterPro" id="IPR011701">
    <property type="entry name" value="MFS"/>
</dbReference>
<keyword evidence="4 7" id="KW-1133">Transmembrane helix</keyword>
<feature type="transmembrane region" description="Helical" evidence="7">
    <location>
        <begin position="375"/>
        <end position="395"/>
    </location>
</feature>
<gene>
    <name evidence="9" type="ORF">IL334_007832</name>
</gene>
<feature type="transmembrane region" description="Helical" evidence="7">
    <location>
        <begin position="177"/>
        <end position="195"/>
    </location>
</feature>
<dbReference type="SUPFAM" id="SSF103473">
    <property type="entry name" value="MFS general substrate transporter"/>
    <property type="match status" value="1"/>
</dbReference>
<dbReference type="InterPro" id="IPR020846">
    <property type="entry name" value="MFS_dom"/>
</dbReference>
<comment type="subcellular location">
    <subcellularLocation>
        <location evidence="1">Membrane</location>
        <topology evidence="1">Multi-pass membrane protein</topology>
    </subcellularLocation>
</comment>
<dbReference type="PANTHER" id="PTHR43791:SF6">
    <property type="entry name" value="TRANSPORTER, PUTATIVE (AFU_ORTHOLOGUE AFUA_1G16690)-RELATED"/>
    <property type="match status" value="1"/>
</dbReference>
<feature type="region of interest" description="Disordered" evidence="6">
    <location>
        <begin position="1"/>
        <end position="61"/>
    </location>
</feature>
<organism evidence="9 10">
    <name type="scientific">Kwoniella shivajii</name>
    <dbReference type="NCBI Taxonomy" id="564305"/>
    <lineage>
        <taxon>Eukaryota</taxon>
        <taxon>Fungi</taxon>
        <taxon>Dikarya</taxon>
        <taxon>Basidiomycota</taxon>
        <taxon>Agaricomycotina</taxon>
        <taxon>Tremellomycetes</taxon>
        <taxon>Tremellales</taxon>
        <taxon>Cryptococcaceae</taxon>
        <taxon>Kwoniella</taxon>
    </lineage>
</organism>
<dbReference type="PROSITE" id="PS50850">
    <property type="entry name" value="MFS"/>
    <property type="match status" value="1"/>
</dbReference>
<feature type="transmembrane region" description="Helical" evidence="7">
    <location>
        <begin position="464"/>
        <end position="487"/>
    </location>
</feature>
<evidence type="ECO:0000256" key="3">
    <source>
        <dbReference type="ARBA" id="ARBA00022692"/>
    </source>
</evidence>
<feature type="compositionally biased region" description="Basic and acidic residues" evidence="6">
    <location>
        <begin position="1"/>
        <end position="10"/>
    </location>
</feature>
<dbReference type="RefSeq" id="XP_062795572.1">
    <property type="nucleotide sequence ID" value="XM_062939521.1"/>
</dbReference>
<keyword evidence="3 7" id="KW-0812">Transmembrane</keyword>
<feature type="transmembrane region" description="Helical" evidence="7">
    <location>
        <begin position="96"/>
        <end position="125"/>
    </location>
</feature>
<feature type="compositionally biased region" description="Basic and acidic residues" evidence="6">
    <location>
        <begin position="16"/>
        <end position="36"/>
    </location>
</feature>
<dbReference type="Pfam" id="PF07690">
    <property type="entry name" value="MFS_1"/>
    <property type="match status" value="1"/>
</dbReference>
<dbReference type="EMBL" id="CP141891">
    <property type="protein sequence ID" value="WRT70833.1"/>
    <property type="molecule type" value="Genomic_DNA"/>
</dbReference>
<feature type="transmembrane region" description="Helical" evidence="7">
    <location>
        <begin position="532"/>
        <end position="549"/>
    </location>
</feature>
<sequence>MEKSQNRFNEKSSSYDVHRPEFKPHTSDSRFHEHIDTSPNSPQLGNGHGNSNGDGSVNEHEHPHLFAKGYEEGLAMGSERRMGIEKRLKMKLDARFSVLIVIYSTSSISLAVLSCLSGCSGFLVLGRKGADQYSFEPIQYFINQVLDYLRNYIDRNNAAAARLKGFEADLHLSDTEFQTLLSILYVGYILFQVPSNMLLNRIGRPSIYLPCAMLVWGMISVLTGITKDFTGALLTRLFLGMVEAAFLPGALFILSKWYKKDELSLRYTLLYCGNLISNAFGSLIAAGVLANMDGKKGHAAWRWLFYIEGALTMFFALVAIPMLPDFPHNTRRGFTEEELKVAQLRMLEDTGEIDSDSTEEKWFTGLVMALKDWKIYILMLSLTACVTGLSFNIYFPTLTKTLGYGTTETLLLAAPPWVFSCILALINSWHSDRTQEKFWHSTWPLLMGIMGFIISMATKPTNKAARYVALFFQAGSYAGYIIMYTWMSSSFPRPPAKRAVALAFMNALSQTGNIAGSYVWPAKYGPTYIKSYGIVLAMFGTTILLNIYFRQILINANRKLEEGERAFDEHGDTAAQAAKLENTTVKDAQQMQRGFRFLI</sequence>
<evidence type="ECO:0000256" key="1">
    <source>
        <dbReference type="ARBA" id="ARBA00004141"/>
    </source>
</evidence>
<evidence type="ECO:0000256" key="2">
    <source>
        <dbReference type="ARBA" id="ARBA00022448"/>
    </source>
</evidence>
<dbReference type="InterPro" id="IPR036259">
    <property type="entry name" value="MFS_trans_sf"/>
</dbReference>
<dbReference type="GeneID" id="87959962"/>
<proteinExistence type="predicted"/>
<keyword evidence="5 7" id="KW-0472">Membrane</keyword>
<feature type="transmembrane region" description="Helical" evidence="7">
    <location>
        <begin position="499"/>
        <end position="520"/>
    </location>
</feature>
<feature type="transmembrane region" description="Helical" evidence="7">
    <location>
        <begin position="407"/>
        <end position="426"/>
    </location>
</feature>
<dbReference type="PANTHER" id="PTHR43791">
    <property type="entry name" value="PERMEASE-RELATED"/>
    <property type="match status" value="1"/>
</dbReference>
<evidence type="ECO:0000256" key="4">
    <source>
        <dbReference type="ARBA" id="ARBA00022989"/>
    </source>
</evidence>
<dbReference type="Proteomes" id="UP001329825">
    <property type="component" value="Chromosome 11"/>
</dbReference>
<protein>
    <recommendedName>
        <fullName evidence="8">Major facilitator superfamily (MFS) profile domain-containing protein</fullName>
    </recommendedName>
</protein>
<keyword evidence="10" id="KW-1185">Reference proteome</keyword>
<feature type="transmembrane region" description="Helical" evidence="7">
    <location>
        <begin position="237"/>
        <end position="255"/>
    </location>
</feature>
<feature type="transmembrane region" description="Helical" evidence="7">
    <location>
        <begin position="207"/>
        <end position="225"/>
    </location>
</feature>
<feature type="domain" description="Major facilitator superfamily (MFS) profile" evidence="8">
    <location>
        <begin position="140"/>
        <end position="558"/>
    </location>
</feature>
<dbReference type="Gene3D" id="1.20.1250.20">
    <property type="entry name" value="MFS general substrate transporter like domains"/>
    <property type="match status" value="2"/>
</dbReference>
<keyword evidence="2" id="KW-0813">Transport</keyword>
<feature type="transmembrane region" description="Helical" evidence="7">
    <location>
        <begin position="438"/>
        <end position="458"/>
    </location>
</feature>
<feature type="transmembrane region" description="Helical" evidence="7">
    <location>
        <begin position="267"/>
        <end position="291"/>
    </location>
</feature>